<name>A0AAT9GHN9_9BACT</name>
<gene>
    <name evidence="1" type="ORF">KACHI17_10320</name>
</gene>
<evidence type="ECO:0000313" key="1">
    <source>
        <dbReference type="EMBL" id="BFG70151.1"/>
    </source>
</evidence>
<protein>
    <recommendedName>
        <fullName evidence="2">DUF1836 domain-containing protein</fullName>
    </recommendedName>
</protein>
<dbReference type="AlphaFoldDB" id="A0AAT9GHN9"/>
<proteinExistence type="predicted"/>
<dbReference type="EMBL" id="AP029612">
    <property type="protein sequence ID" value="BFG70151.1"/>
    <property type="molecule type" value="Genomic_DNA"/>
</dbReference>
<sequence>MTFKEIVDFQKRILDSILENPENGFASFKAEWMKLTFEDKRLAAPLLIKYCMDKVNEPFDEKYKMDDYEYKIKTEKIALSAMYNFIDDEFRGRLDFGHLKFGPKIKPVDITAVFKLLYDLKYLDNTLSDIEQVIVRLFDLPDNTTISSYLADSQKIKGAAVEFKNAIAGSVLASE</sequence>
<accession>A0AAT9GHN9</accession>
<reference evidence="1" key="1">
    <citation type="submission" date="2024-02" db="EMBL/GenBank/DDBJ databases">
        <title>Sediminibacterium planktonica sp. nov. and Sediminibacterium longus sp. nov., isolated from surface lake and river water.</title>
        <authorList>
            <person name="Watanabe K."/>
            <person name="Takemine S."/>
            <person name="Ishii Y."/>
            <person name="Ogata Y."/>
            <person name="Shindo C."/>
            <person name="Suda W."/>
        </authorList>
    </citation>
    <scope>NUCLEOTIDE SEQUENCE</scope>
    <source>
        <strain evidence="1">KACHI17</strain>
    </source>
</reference>
<dbReference type="RefSeq" id="WP_353550438.1">
    <property type="nucleotide sequence ID" value="NZ_AP029612.1"/>
</dbReference>
<organism evidence="1">
    <name type="scientific">Sediminibacterium sp. KACHI17</name>
    <dbReference type="NCBI Taxonomy" id="1751071"/>
    <lineage>
        <taxon>Bacteria</taxon>
        <taxon>Pseudomonadati</taxon>
        <taxon>Bacteroidota</taxon>
        <taxon>Chitinophagia</taxon>
        <taxon>Chitinophagales</taxon>
        <taxon>Chitinophagaceae</taxon>
        <taxon>Sediminibacterium</taxon>
    </lineage>
</organism>
<evidence type="ECO:0008006" key="2">
    <source>
        <dbReference type="Google" id="ProtNLM"/>
    </source>
</evidence>